<dbReference type="Proteomes" id="UP000070529">
    <property type="component" value="Unassembled WGS sequence"/>
</dbReference>
<gene>
    <name evidence="1" type="ORF">ATN88_19340</name>
</gene>
<name>A0A135I6N5_9GAMM</name>
<evidence type="ECO:0000313" key="1">
    <source>
        <dbReference type="EMBL" id="KXF81112.1"/>
    </source>
</evidence>
<dbReference type="EMBL" id="LNTY01000036">
    <property type="protein sequence ID" value="KXF81112.1"/>
    <property type="molecule type" value="Genomic_DNA"/>
</dbReference>
<reference evidence="1 2" key="1">
    <citation type="submission" date="2015-11" db="EMBL/GenBank/DDBJ databases">
        <title>Genomic Taxonomy of the Vibrionaceae.</title>
        <authorList>
            <person name="Gomez-Gil B."/>
            <person name="Enciso-Ibarra J."/>
        </authorList>
    </citation>
    <scope>NUCLEOTIDE SEQUENCE [LARGE SCALE GENOMIC DNA]</scope>
    <source>
        <strain evidence="1 2">CAIM 912</strain>
    </source>
</reference>
<protein>
    <submittedName>
        <fullName evidence="1">Pilus assembly protein</fullName>
    </submittedName>
</protein>
<sequence length="234" mass="25812">MTNLFGKVLGFLVLIFPTYLIAYQVTPMIAEMTPLGRGAQLSMRVDNTNDFPLTVELVPLKLSMDRFGQETLSSADDDLLVIPVTAVIEPGKSQSVLVRYIGDPEIKNSNAYRISVRQVNVLGSQNDIGLLMRFDTLMNVKPEKASPSLSVIKVSEGNNGWFVEVKNDGDSYGRITESIWTIKQGGKSVVVRGRDIQQYVTGTLVLPKSSRVFPMKPINGFSPSKTSIEIVELK</sequence>
<proteinExistence type="predicted"/>
<dbReference type="RefSeq" id="WP_067417939.1">
    <property type="nucleotide sequence ID" value="NZ_LNTY01000036.1"/>
</dbReference>
<dbReference type="InterPro" id="IPR008962">
    <property type="entry name" value="PapD-like_sf"/>
</dbReference>
<dbReference type="InterPro" id="IPR013783">
    <property type="entry name" value="Ig-like_fold"/>
</dbReference>
<keyword evidence="2" id="KW-1185">Reference proteome</keyword>
<evidence type="ECO:0000313" key="2">
    <source>
        <dbReference type="Proteomes" id="UP000070529"/>
    </source>
</evidence>
<accession>A0A135I6N5</accession>
<organism evidence="1 2">
    <name type="scientific">Enterovibrio coralii</name>
    <dbReference type="NCBI Taxonomy" id="294935"/>
    <lineage>
        <taxon>Bacteria</taxon>
        <taxon>Pseudomonadati</taxon>
        <taxon>Pseudomonadota</taxon>
        <taxon>Gammaproteobacteria</taxon>
        <taxon>Vibrionales</taxon>
        <taxon>Vibrionaceae</taxon>
        <taxon>Enterovibrio</taxon>
    </lineage>
</organism>
<dbReference type="SUPFAM" id="SSF49354">
    <property type="entry name" value="PapD-like"/>
    <property type="match status" value="1"/>
</dbReference>
<dbReference type="OrthoDB" id="5871680at2"/>
<dbReference type="Gene3D" id="2.60.40.10">
    <property type="entry name" value="Immunoglobulins"/>
    <property type="match status" value="1"/>
</dbReference>
<comment type="caution">
    <text evidence="1">The sequence shown here is derived from an EMBL/GenBank/DDBJ whole genome shotgun (WGS) entry which is preliminary data.</text>
</comment>
<dbReference type="AlphaFoldDB" id="A0A135I6N5"/>
<dbReference type="STRING" id="294935.ATN88_19340"/>